<feature type="domain" description="Concentrative nucleoside transporter C-terminal" evidence="9">
    <location>
        <begin position="202"/>
        <end position="419"/>
    </location>
</feature>
<feature type="domain" description="Concentrative nucleoside transporter N-terminal" evidence="8">
    <location>
        <begin position="9"/>
        <end position="82"/>
    </location>
</feature>
<dbReference type="Pfam" id="PF01773">
    <property type="entry name" value="Nucleos_tra2_N"/>
    <property type="match status" value="1"/>
</dbReference>
<dbReference type="GO" id="GO:0005337">
    <property type="term" value="F:nucleoside transmembrane transporter activity"/>
    <property type="evidence" value="ECO:0007669"/>
    <property type="project" value="InterPro"/>
</dbReference>
<feature type="transmembrane region" description="Helical" evidence="7">
    <location>
        <begin position="174"/>
        <end position="196"/>
    </location>
</feature>
<proteinExistence type="inferred from homology"/>
<name>A0A0J1D2Q1_9BURK</name>
<dbReference type="RefSeq" id="WP_047845808.1">
    <property type="nucleotide sequence ID" value="NZ_AEJF01000056.1"/>
</dbReference>
<protein>
    <recommendedName>
        <fullName evidence="7">Nucleoside permease</fullName>
    </recommendedName>
</protein>
<dbReference type="InterPro" id="IPR011657">
    <property type="entry name" value="CNT_C_dom"/>
</dbReference>
<feature type="transmembrane region" description="Helical" evidence="7">
    <location>
        <begin position="401"/>
        <end position="424"/>
    </location>
</feature>
<dbReference type="Pfam" id="PF07662">
    <property type="entry name" value="Nucleos_tra2_C"/>
    <property type="match status" value="1"/>
</dbReference>
<feature type="transmembrane region" description="Helical" evidence="7">
    <location>
        <begin position="34"/>
        <end position="53"/>
    </location>
</feature>
<evidence type="ECO:0000256" key="2">
    <source>
        <dbReference type="ARBA" id="ARBA00009033"/>
    </source>
</evidence>
<feature type="transmembrane region" description="Helical" evidence="7">
    <location>
        <begin position="95"/>
        <end position="118"/>
    </location>
</feature>
<gene>
    <name evidence="11" type="ORF">EOS_06640</name>
</gene>
<feature type="transmembrane region" description="Helical" evidence="7">
    <location>
        <begin position="6"/>
        <end position="22"/>
    </location>
</feature>
<feature type="transmembrane region" description="Helical" evidence="7">
    <location>
        <begin position="293"/>
        <end position="312"/>
    </location>
</feature>
<keyword evidence="4 7" id="KW-0812">Transmembrane</keyword>
<dbReference type="EMBL" id="AEJF01000056">
    <property type="protein sequence ID" value="KLU27024.1"/>
    <property type="molecule type" value="Genomic_DNA"/>
</dbReference>
<keyword evidence="7" id="KW-0813">Transport</keyword>
<feature type="transmembrane region" description="Helical" evidence="7">
    <location>
        <begin position="124"/>
        <end position="153"/>
    </location>
</feature>
<dbReference type="AlphaFoldDB" id="A0A0J1D2Q1"/>
<dbReference type="GO" id="GO:0015293">
    <property type="term" value="F:symporter activity"/>
    <property type="evidence" value="ECO:0007669"/>
    <property type="project" value="TreeGrafter"/>
</dbReference>
<evidence type="ECO:0000259" key="8">
    <source>
        <dbReference type="Pfam" id="PF01773"/>
    </source>
</evidence>
<evidence type="ECO:0000313" key="12">
    <source>
        <dbReference type="Proteomes" id="UP000035963"/>
    </source>
</evidence>
<feature type="transmembrane region" description="Helical" evidence="7">
    <location>
        <begin position="363"/>
        <end position="389"/>
    </location>
</feature>
<dbReference type="Pfam" id="PF07670">
    <property type="entry name" value="Gate"/>
    <property type="match status" value="1"/>
</dbReference>
<dbReference type="PANTHER" id="PTHR10590:SF4">
    <property type="entry name" value="SOLUTE CARRIER FAMILY 28 MEMBER 3"/>
    <property type="match status" value="1"/>
</dbReference>
<dbReference type="OrthoDB" id="9766455at2"/>
<evidence type="ECO:0000256" key="5">
    <source>
        <dbReference type="ARBA" id="ARBA00022989"/>
    </source>
</evidence>
<evidence type="ECO:0000256" key="1">
    <source>
        <dbReference type="ARBA" id="ARBA00004651"/>
    </source>
</evidence>
<dbReference type="Proteomes" id="UP000035963">
    <property type="component" value="Unassembled WGS sequence"/>
</dbReference>
<dbReference type="PATRIC" id="fig|908627.4.peg.1474"/>
<evidence type="ECO:0000256" key="3">
    <source>
        <dbReference type="ARBA" id="ARBA00022475"/>
    </source>
</evidence>
<comment type="caution">
    <text evidence="11">The sequence shown here is derived from an EMBL/GenBank/DDBJ whole genome shotgun (WGS) entry which is preliminary data.</text>
</comment>
<dbReference type="InterPro" id="IPR011642">
    <property type="entry name" value="Gate_dom"/>
</dbReference>
<comment type="similarity">
    <text evidence="2 7">Belongs to the concentrative nucleoside transporter (CNT) (TC 2.A.41) family.</text>
</comment>
<comment type="subcellular location">
    <subcellularLocation>
        <location evidence="1">Cell membrane</location>
        <topology evidence="1">Multi-pass membrane protein</topology>
    </subcellularLocation>
</comment>
<evidence type="ECO:0000256" key="6">
    <source>
        <dbReference type="ARBA" id="ARBA00023136"/>
    </source>
</evidence>
<dbReference type="InterPro" id="IPR008276">
    <property type="entry name" value="C_nuclsd_transpt"/>
</dbReference>
<keyword evidence="12" id="KW-1185">Reference proteome</keyword>
<organism evidence="11 12">
    <name type="scientific">Caballeronia mineralivorans PML1(12)</name>
    <dbReference type="NCBI Taxonomy" id="908627"/>
    <lineage>
        <taxon>Bacteria</taxon>
        <taxon>Pseudomonadati</taxon>
        <taxon>Pseudomonadota</taxon>
        <taxon>Betaproteobacteria</taxon>
        <taxon>Burkholderiales</taxon>
        <taxon>Burkholderiaceae</taxon>
        <taxon>Caballeronia</taxon>
    </lineage>
</organism>
<feature type="transmembrane region" description="Helical" evidence="7">
    <location>
        <begin position="202"/>
        <end position="221"/>
    </location>
</feature>
<evidence type="ECO:0000259" key="10">
    <source>
        <dbReference type="Pfam" id="PF07670"/>
    </source>
</evidence>
<dbReference type="NCBIfam" id="TIGR00804">
    <property type="entry name" value="nupC"/>
    <property type="match status" value="1"/>
</dbReference>
<keyword evidence="6 7" id="KW-0472">Membrane</keyword>
<dbReference type="InterPro" id="IPR002668">
    <property type="entry name" value="CNT_N_dom"/>
</dbReference>
<dbReference type="GO" id="GO:0005886">
    <property type="term" value="C:plasma membrane"/>
    <property type="evidence" value="ECO:0007669"/>
    <property type="project" value="UniProtKB-SubCell"/>
</dbReference>
<evidence type="ECO:0000259" key="9">
    <source>
        <dbReference type="Pfam" id="PF07662"/>
    </source>
</evidence>
<keyword evidence="5 7" id="KW-1133">Transmembrane helix</keyword>
<feature type="domain" description="Nucleoside transporter/FeoB GTPase Gate" evidence="10">
    <location>
        <begin position="100"/>
        <end position="196"/>
    </location>
</feature>
<feature type="transmembrane region" description="Helical" evidence="7">
    <location>
        <begin position="259"/>
        <end position="281"/>
    </location>
</feature>
<dbReference type="PANTHER" id="PTHR10590">
    <property type="entry name" value="SODIUM/NUCLEOSIDE COTRANSPORTER"/>
    <property type="match status" value="1"/>
</dbReference>
<evidence type="ECO:0000256" key="7">
    <source>
        <dbReference type="RuleBase" id="RU362018"/>
    </source>
</evidence>
<accession>A0A0J1D2Q1</accession>
<dbReference type="InterPro" id="IPR018270">
    <property type="entry name" value="C_nuclsd_transpt_met_bac"/>
</dbReference>
<evidence type="ECO:0000313" key="11">
    <source>
        <dbReference type="EMBL" id="KLU27024.1"/>
    </source>
</evidence>
<reference evidence="11 12" key="1">
    <citation type="journal article" date="2015" name="Genome Announc.">
        <title>Draft Genome Sequence of Burkholderia sp. Strain PML1(12), an Ectomycorrhizosphere-Inhabiting Bacterium with Effective Mineral-Weathering Ability.</title>
        <authorList>
            <person name="Uroz S."/>
            <person name="Oger P."/>
        </authorList>
    </citation>
    <scope>NUCLEOTIDE SEQUENCE [LARGE SCALE GENOMIC DNA]</scope>
    <source>
        <strain evidence="12">PML1(12)</strain>
    </source>
</reference>
<keyword evidence="3" id="KW-1003">Cell membrane</keyword>
<sequence length="425" mass="44297">MALIARNLLGIAVLLLIAFIFSTNRRGIRLRTVLPALLAQVGIGAFILFVPVGKSVLSAAAAGVNHVLGYGNAGIEFLFGGLVQSKMFELFGNGGFVFAARVLPAIIFVTALISVLYYLGIMRWIVIVLGTIFQKLLGVSKIESFSAVTTIFLGQSEMPAVVKPFARNMTSAELFAVMSSGMAAVAGSVLAGYAGLGVKVEYLLAASFMAVPGGLLFAKIIHPSTEASRVTLDNLNFDEKRPANVIEAASSGATVGLKIAVMVGAMLIAFVSLIALLNGIVGGIGGWFGDPNLSMQSVLGAVFAPLAYLIGVPWDQATLAGNFLGQKLILNEFVAYASLSPYLKDSASVAAAGLQVLDPRTIAILSFALCGFANFSSIAVLTGGFSAVAPERRSEVARYGLRVVLAATLSNLMSATIAGMFLTLN</sequence>
<evidence type="ECO:0000256" key="4">
    <source>
        <dbReference type="ARBA" id="ARBA00022692"/>
    </source>
</evidence>